<evidence type="ECO:0000256" key="2">
    <source>
        <dbReference type="ARBA" id="ARBA00004906"/>
    </source>
</evidence>
<dbReference type="EC" id="2.3.2.27" evidence="10"/>
<dbReference type="Pfam" id="PF02617">
    <property type="entry name" value="ClpS"/>
    <property type="match status" value="1"/>
</dbReference>
<comment type="function">
    <text evidence="10">Ubiquitin ligase protein which is a component of the N-end rule pathway. Recognizes and binds to proteins bearing specific N-terminal residues that are destabilizing according to the N-end rule, leading to their ubiquitination and subsequent degradation.</text>
</comment>
<comment type="catalytic activity">
    <reaction evidence="1 10">
        <text>S-ubiquitinyl-[E2 ubiquitin-conjugating enzyme]-L-cysteine + [acceptor protein]-L-lysine = [E2 ubiquitin-conjugating enzyme]-L-cysteine + N(6)-ubiquitinyl-[acceptor protein]-L-lysine.</text>
        <dbReference type="EC" id="2.3.2.27"/>
    </reaction>
</comment>
<dbReference type="GO" id="GO:0071596">
    <property type="term" value="P:ubiquitin-dependent protein catabolic process via the N-end rule pathway"/>
    <property type="evidence" value="ECO:0007669"/>
    <property type="project" value="UniProtKB-UniRule"/>
</dbReference>
<dbReference type="Proteomes" id="UP000694700">
    <property type="component" value="Unplaced"/>
</dbReference>
<evidence type="ECO:0000256" key="4">
    <source>
        <dbReference type="ARBA" id="ARBA00022723"/>
    </source>
</evidence>
<dbReference type="Gene3D" id="1.10.10.2670">
    <property type="entry name" value="E3 ubiquitin-protein ligase"/>
    <property type="match status" value="1"/>
</dbReference>
<dbReference type="GO" id="GO:0016567">
    <property type="term" value="P:protein ubiquitination"/>
    <property type="evidence" value="ECO:0007669"/>
    <property type="project" value="UniProtKB-UniRule"/>
</dbReference>
<dbReference type="GO" id="GO:0061630">
    <property type="term" value="F:ubiquitin protein ligase activity"/>
    <property type="evidence" value="ECO:0007669"/>
    <property type="project" value="UniProtKB-UniRule"/>
</dbReference>
<accession>A0A8C2B9N3</accession>
<dbReference type="Pfam" id="PF02207">
    <property type="entry name" value="zf-UBR"/>
    <property type="match status" value="1"/>
</dbReference>
<reference evidence="13" key="1">
    <citation type="submission" date="2025-08" db="UniProtKB">
        <authorList>
            <consortium name="Ensembl"/>
        </authorList>
    </citation>
    <scope>IDENTIFICATION</scope>
</reference>
<evidence type="ECO:0000256" key="8">
    <source>
        <dbReference type="ARBA" id="ARBA00046341"/>
    </source>
</evidence>
<keyword evidence="4 10" id="KW-0479">Metal-binding</keyword>
<feature type="zinc finger region" description="UBR-type" evidence="9">
    <location>
        <begin position="72"/>
        <end position="143"/>
    </location>
</feature>
<evidence type="ECO:0000259" key="12">
    <source>
        <dbReference type="PROSITE" id="PS51157"/>
    </source>
</evidence>
<evidence type="ECO:0000256" key="10">
    <source>
        <dbReference type="RuleBase" id="RU366018"/>
    </source>
</evidence>
<proteinExistence type="inferred from homology"/>
<dbReference type="InterPro" id="IPR014719">
    <property type="entry name" value="Ribosomal_bL12_C/ClpS-like"/>
</dbReference>
<evidence type="ECO:0000256" key="6">
    <source>
        <dbReference type="ARBA" id="ARBA00022786"/>
    </source>
</evidence>
<dbReference type="PANTHER" id="PTHR21497:SF27">
    <property type="entry name" value="E3 UBIQUITIN-PROTEIN LIGASE UBR1"/>
    <property type="match status" value="1"/>
</dbReference>
<dbReference type="InterPro" id="IPR003769">
    <property type="entry name" value="ClpS_core"/>
</dbReference>
<organism evidence="13 14">
    <name type="scientific">Cyprinus carpio</name>
    <name type="common">Common carp</name>
    <dbReference type="NCBI Taxonomy" id="7962"/>
    <lineage>
        <taxon>Eukaryota</taxon>
        <taxon>Metazoa</taxon>
        <taxon>Chordata</taxon>
        <taxon>Craniata</taxon>
        <taxon>Vertebrata</taxon>
        <taxon>Euteleostomi</taxon>
        <taxon>Actinopterygii</taxon>
        <taxon>Neopterygii</taxon>
        <taxon>Teleostei</taxon>
        <taxon>Ostariophysi</taxon>
        <taxon>Cypriniformes</taxon>
        <taxon>Cyprinidae</taxon>
        <taxon>Cyprininae</taxon>
        <taxon>Cyprinus</taxon>
    </lineage>
</organism>
<dbReference type="InterPro" id="IPR042065">
    <property type="entry name" value="E3_ELL-like"/>
</dbReference>
<dbReference type="Pfam" id="PF22960">
    <property type="entry name" value="WHD_UBR1"/>
    <property type="match status" value="1"/>
</dbReference>
<dbReference type="PANTHER" id="PTHR21497">
    <property type="entry name" value="UBIQUITIN LIGASE E3 ALPHA-RELATED"/>
    <property type="match status" value="1"/>
</dbReference>
<comment type="pathway">
    <text evidence="2 10">Protein modification; protein ubiquitination.</text>
</comment>
<keyword evidence="6 10" id="KW-0833">Ubl conjugation pathway</keyword>
<dbReference type="PROSITE" id="PS51157">
    <property type="entry name" value="ZF_UBR"/>
    <property type="match status" value="1"/>
</dbReference>
<evidence type="ECO:0000256" key="3">
    <source>
        <dbReference type="ARBA" id="ARBA00022679"/>
    </source>
</evidence>
<keyword evidence="7 10" id="KW-0862">Zinc</keyword>
<evidence type="ECO:0000256" key="11">
    <source>
        <dbReference type="SAM" id="Phobius"/>
    </source>
</evidence>
<dbReference type="Ensembl" id="ENSCCRT00015120052.1">
    <property type="protein sequence ID" value="ENSCCRP00015116370.1"/>
    <property type="gene ID" value="ENSCCRG00015044516.1"/>
</dbReference>
<comment type="similarity">
    <text evidence="8 10">Belongs to the E3 ubiquitin-protein ligase UBR1-like family.</text>
</comment>
<feature type="transmembrane region" description="Helical" evidence="11">
    <location>
        <begin position="1342"/>
        <end position="1362"/>
    </location>
</feature>
<dbReference type="SUPFAM" id="SSF54736">
    <property type="entry name" value="ClpS-like"/>
    <property type="match status" value="1"/>
</dbReference>
<feature type="domain" description="UBR-type" evidence="12">
    <location>
        <begin position="72"/>
        <end position="143"/>
    </location>
</feature>
<dbReference type="SUPFAM" id="SSF46785">
    <property type="entry name" value="Winged helix' DNA-binding domain"/>
    <property type="match status" value="1"/>
</dbReference>
<dbReference type="Gene3D" id="2.10.110.30">
    <property type="match status" value="1"/>
</dbReference>
<protein>
    <recommendedName>
        <fullName evidence="10">E3 ubiquitin-protein ligase</fullName>
        <ecNumber evidence="10">2.3.2.27</ecNumber>
    </recommendedName>
</protein>
<dbReference type="Gene3D" id="3.30.1390.10">
    <property type="match status" value="1"/>
</dbReference>
<dbReference type="CDD" id="cd19678">
    <property type="entry name" value="UBR-box_UBR1"/>
    <property type="match status" value="1"/>
</dbReference>
<dbReference type="Pfam" id="PF18995">
    <property type="entry name" value="PRT6_C"/>
    <property type="match status" value="1"/>
</dbReference>
<evidence type="ECO:0000256" key="5">
    <source>
        <dbReference type="ARBA" id="ARBA00022771"/>
    </source>
</evidence>
<dbReference type="SMART" id="SM00396">
    <property type="entry name" value="ZnF_UBR1"/>
    <property type="match status" value="1"/>
</dbReference>
<name>A0A8C2B9N3_CYPCA</name>
<evidence type="ECO:0000256" key="1">
    <source>
        <dbReference type="ARBA" id="ARBA00000900"/>
    </source>
</evidence>
<dbReference type="InterPro" id="IPR036390">
    <property type="entry name" value="WH_DNA-bd_sf"/>
</dbReference>
<dbReference type="GO" id="GO:0000151">
    <property type="term" value="C:ubiquitin ligase complex"/>
    <property type="evidence" value="ECO:0007669"/>
    <property type="project" value="TreeGrafter"/>
</dbReference>
<keyword evidence="3 10" id="KW-0808">Transferase</keyword>
<dbReference type="GO" id="GO:0005737">
    <property type="term" value="C:cytoplasm"/>
    <property type="evidence" value="ECO:0007669"/>
    <property type="project" value="TreeGrafter"/>
</dbReference>
<dbReference type="FunFam" id="2.10.110.30:FF:000001">
    <property type="entry name" value="E3 ubiquitin-protein ligase UBR2 isoform 1"/>
    <property type="match status" value="1"/>
</dbReference>
<dbReference type="UniPathway" id="UPA00143"/>
<evidence type="ECO:0000313" key="13">
    <source>
        <dbReference type="Ensembl" id="ENSCCRP00015116370.1"/>
    </source>
</evidence>
<dbReference type="InterPro" id="IPR044046">
    <property type="entry name" value="E3_ligase_UBR-like_C"/>
</dbReference>
<dbReference type="InterPro" id="IPR055194">
    <property type="entry name" value="UBR1-like_WH"/>
</dbReference>
<dbReference type="InterPro" id="IPR039164">
    <property type="entry name" value="UBR1-like"/>
</dbReference>
<keyword evidence="11" id="KW-1133">Transmembrane helix</keyword>
<dbReference type="InterPro" id="IPR003126">
    <property type="entry name" value="Znf_UBR"/>
</dbReference>
<sequence>LFSMQLQGAAILRYLGEQVPLIYCLETEPQQGEEEQKVEQRLLYPLECFLFGEDPCVGLQKLQQYNSSSSAQQCGRVFKEGETVYSCRDCAIDPTCVLCIECFQKSVHKSHRYKMHASAGGGFCDCGDLEAWKSGPCCSQHDPGTSDECVMDPGLRERAQMLFHLLLRYMTDMLVWKETYELSEELKVKEDTYFCVLYNDEHHSYDHVIYTLQRALACDQNQAQIYTGRKAVKRGTLSSCQQAKDNIRHIIQIPLRVEILHTAIMAHQTFALRLGAWFQKIIGYLVGLREVFCQVALEPAADNNQLCLISRLMLHDAKLYKGARKVVHELIFSSLLMDTEFKRQFAMKFTEHYKQLQEDFISDDHQRNISITALSVQIFTVPTLARQLIEEGSVIKVIIDTVMDMMMEHLDSNNRFQFQGHNPDKFFRVQVIFHDLRYILISKPSVWTETLRVKFLEGLRTFLHFLCCMQGMEEVKRQLGQHVEVEPEWEAGLTLQMQLRHILAMFQDWCSSDERVLLLAFQECHRALMSCTNQPFRSEPTDSYMCKQILHARPYKVSEEPVSIHLPISRLLAGLYVLLSLWFTGVCLCVFQVQLNFTELAEQPLRCVVLAAQVCADMWRRNGLSLVSQVYYYQDVKCRDEMFDKDVIMLQIAASKMDPNHFLMLVLLRFELFDIFNDNCSSKDQEVLKQWNRLTEEMLYLIIIIAGERYVPGISHVTKEEVTMREVIHLLCIEPMAHSSLVKSLPENESHETGLETVISKVAIFKKPGVSGHGLYELKKECLEEFNPFFYHYSRPQHSKVCDAPIISSSLKYRLVFKKKEMFISLRPPVPPPFCPAFSNIVYLLCCDIFIHILKRIFQKAAEDRSNRWTEPMIQRVCALLFMYLLIDTDVFAFSETGSRHGKSLFHFLTKMKSLPSLKAQNDMIMWNLQMFEVVKCLREKSSPVASFSVDHSKLEESVQDKEKAERKRKAEAAKAHRQKIMAQMSAMQKNFIESNKMLYDNVPESSSQSDTAGVCSTDWEAQICILCQEEQEVQAQAPAMVLTACVQRSTVLTQNRGKTLSPKGTYPLFMPPDLAVGTHTGSCGHVMHATCWQKYFEAVQNTTRNRLHAELIIDLENGEYMCPLCKSLCNTVIPLIPVEPSKLNYFSGSCAGRFLEASRRHCHGSSGLSLSQFVLFLHVIPDRLDYDDDDDEIRCLCGFSRSITEMLGVCATTVHRVGLQTAPNDLCPYVPVMSWNTCAYTIQEGGARVMRPRLQPNSSLLCLNTLTGEFICQSHRKRLPVFLLRSLIVSLFLRLRAGVTGFCVEGVKRGVLPFLRCAALFFNCLTGVPPPEELSGTTGHIFMYLITLIISIAVFLCVRWCENTAISKALKGEMQIIRYPHKRNRLIDLPEDYSVLLNQASHFKCPNSSDDERKHPTLCLLCGVMLCAQSPCCQEQLNGEEVGACTAHAAICGAGVGMFLRVRECEIVLMASKTRGSPYPAPYLDDYGETDPQLGRGNPLHLCPERYRKLLHMWQQHCVLEEIARSLEVLNVMFPFEWQML</sequence>
<keyword evidence="11" id="KW-0472">Membrane</keyword>
<evidence type="ECO:0000313" key="14">
    <source>
        <dbReference type="Proteomes" id="UP000694700"/>
    </source>
</evidence>
<keyword evidence="11" id="KW-0812">Transmembrane</keyword>
<keyword evidence="5 10" id="KW-0863">Zinc-finger</keyword>
<dbReference type="GO" id="GO:0008270">
    <property type="term" value="F:zinc ion binding"/>
    <property type="evidence" value="ECO:0007669"/>
    <property type="project" value="UniProtKB-UniRule"/>
</dbReference>
<evidence type="ECO:0000256" key="9">
    <source>
        <dbReference type="PROSITE-ProRule" id="PRU00508"/>
    </source>
</evidence>
<dbReference type="InterPro" id="IPR047507">
    <property type="entry name" value="UBR-box_UBR1"/>
</dbReference>
<evidence type="ECO:0000256" key="7">
    <source>
        <dbReference type="ARBA" id="ARBA00022833"/>
    </source>
</evidence>